<keyword evidence="3 5" id="KW-1133">Transmembrane helix</keyword>
<dbReference type="GO" id="GO:0005886">
    <property type="term" value="C:plasma membrane"/>
    <property type="evidence" value="ECO:0007669"/>
    <property type="project" value="UniProtKB-ARBA"/>
</dbReference>
<feature type="transmembrane region" description="Helical" evidence="5">
    <location>
        <begin position="29"/>
        <end position="59"/>
    </location>
</feature>
<proteinExistence type="predicted"/>
<dbReference type="Pfam" id="PF02361">
    <property type="entry name" value="CbiQ"/>
    <property type="match status" value="1"/>
</dbReference>
<sequence length="276" mass="31361">MIQITRNITFGQYINNGSLLTRIDPRTKLFCFIVLTIVVSIIHSFLAFALCLLLCLWMHRLSRLSTAYVLRGFKPFLGFLAFIFVLQTLFYSAPAQHVFWRWGILSLSGEGLLYSATILVRVFFLYYLASLLLFVTSMVDFTDGLEALLSPFQKIGLPVNAFIMVFVVALKFIPLTLAEIERLVKAQAARGVRFDQGNFLQRTRKLAPLLVPLFLNSFKRAEALSTAMEARCYGMHRGWRRSKRRQFSFTRVEAITLIVVCLVGVLALVINGFAPV</sequence>
<comment type="caution">
    <text evidence="6">The sequence shown here is derived from an EMBL/GenBank/DDBJ whole genome shotgun (WGS) entry which is preliminary data.</text>
</comment>
<protein>
    <submittedName>
        <fullName evidence="6">Energy-coupling factor transport system permease protein</fullName>
    </submittedName>
</protein>
<feature type="transmembrane region" description="Helical" evidence="5">
    <location>
        <begin position="79"/>
        <end position="100"/>
    </location>
</feature>
<dbReference type="InterPro" id="IPR003339">
    <property type="entry name" value="ABC/ECF_trnsptr_transmembrane"/>
</dbReference>
<feature type="transmembrane region" description="Helical" evidence="5">
    <location>
        <begin position="252"/>
        <end position="274"/>
    </location>
</feature>
<dbReference type="EMBL" id="QKUF01000001">
    <property type="protein sequence ID" value="PZW36385.1"/>
    <property type="molecule type" value="Genomic_DNA"/>
</dbReference>
<evidence type="ECO:0000313" key="6">
    <source>
        <dbReference type="EMBL" id="PZW36385.1"/>
    </source>
</evidence>
<dbReference type="Proteomes" id="UP000248806">
    <property type="component" value="Unassembled WGS sequence"/>
</dbReference>
<comment type="subcellular location">
    <subcellularLocation>
        <location evidence="1">Membrane</location>
        <topology evidence="1">Multi-pass membrane protein</topology>
    </subcellularLocation>
</comment>
<accession>A0A326UEN3</accession>
<keyword evidence="4 5" id="KW-0472">Membrane</keyword>
<reference evidence="6 7" key="1">
    <citation type="submission" date="2018-06" db="EMBL/GenBank/DDBJ databases">
        <title>Genomic Encyclopedia of Archaeal and Bacterial Type Strains, Phase II (KMG-II): from individual species to whole genera.</title>
        <authorList>
            <person name="Goeker M."/>
        </authorList>
    </citation>
    <scope>NUCLEOTIDE SEQUENCE [LARGE SCALE GENOMIC DNA]</scope>
    <source>
        <strain evidence="6 7">ATCC BAA-1881</strain>
    </source>
</reference>
<keyword evidence="7" id="KW-1185">Reference proteome</keyword>
<evidence type="ECO:0000256" key="4">
    <source>
        <dbReference type="ARBA" id="ARBA00023136"/>
    </source>
</evidence>
<feature type="transmembrane region" description="Helical" evidence="5">
    <location>
        <begin position="112"/>
        <end position="135"/>
    </location>
</feature>
<dbReference type="RefSeq" id="WP_111318579.1">
    <property type="nucleotide sequence ID" value="NZ_BIFX01000001.1"/>
</dbReference>
<evidence type="ECO:0000256" key="5">
    <source>
        <dbReference type="SAM" id="Phobius"/>
    </source>
</evidence>
<evidence type="ECO:0000313" key="7">
    <source>
        <dbReference type="Proteomes" id="UP000248806"/>
    </source>
</evidence>
<feature type="transmembrane region" description="Helical" evidence="5">
    <location>
        <begin position="155"/>
        <end position="173"/>
    </location>
</feature>
<organism evidence="6 7">
    <name type="scientific">Thermosporothrix hazakensis</name>
    <dbReference type="NCBI Taxonomy" id="644383"/>
    <lineage>
        <taxon>Bacteria</taxon>
        <taxon>Bacillati</taxon>
        <taxon>Chloroflexota</taxon>
        <taxon>Ktedonobacteria</taxon>
        <taxon>Ktedonobacterales</taxon>
        <taxon>Thermosporotrichaceae</taxon>
        <taxon>Thermosporothrix</taxon>
    </lineage>
</organism>
<evidence type="ECO:0000256" key="1">
    <source>
        <dbReference type="ARBA" id="ARBA00004141"/>
    </source>
</evidence>
<evidence type="ECO:0000256" key="2">
    <source>
        <dbReference type="ARBA" id="ARBA00022692"/>
    </source>
</evidence>
<dbReference type="PANTHER" id="PTHR33514:SF13">
    <property type="entry name" value="PROTEIN ABCI12, CHLOROPLASTIC"/>
    <property type="match status" value="1"/>
</dbReference>
<dbReference type="OrthoDB" id="8075495at2"/>
<dbReference type="PANTHER" id="PTHR33514">
    <property type="entry name" value="PROTEIN ABCI12, CHLOROPLASTIC"/>
    <property type="match status" value="1"/>
</dbReference>
<evidence type="ECO:0000256" key="3">
    <source>
        <dbReference type="ARBA" id="ARBA00022989"/>
    </source>
</evidence>
<gene>
    <name evidence="6" type="ORF">EI42_00559</name>
</gene>
<dbReference type="AlphaFoldDB" id="A0A326UEN3"/>
<name>A0A326UEN3_THEHA</name>
<dbReference type="CDD" id="cd16914">
    <property type="entry name" value="EcfT"/>
    <property type="match status" value="1"/>
</dbReference>
<keyword evidence="2 5" id="KW-0812">Transmembrane</keyword>